<protein>
    <recommendedName>
        <fullName evidence="3">BrnT family toxin</fullName>
    </recommendedName>
</protein>
<gene>
    <name evidence="1" type="ORF">CJJ18_01895</name>
</gene>
<proteinExistence type="predicted"/>
<evidence type="ECO:0000313" key="1">
    <source>
        <dbReference type="EMBL" id="ASV33066.1"/>
    </source>
</evidence>
<dbReference type="InterPro" id="IPR038573">
    <property type="entry name" value="BrnT_sf"/>
</dbReference>
<organism evidence="1 2">
    <name type="scientific">Candidatus Williamhamiltonella defendens</name>
    <dbReference type="NCBI Taxonomy" id="138072"/>
    <lineage>
        <taxon>Bacteria</taxon>
        <taxon>Pseudomonadati</taxon>
        <taxon>Pseudomonadota</taxon>
        <taxon>Gammaproteobacteria</taxon>
        <taxon>Enterobacterales</taxon>
        <taxon>Enterobacteriaceae</taxon>
        <taxon>aphid secondary symbionts</taxon>
        <taxon>Candidatus Williamhamiltonella</taxon>
    </lineage>
</organism>
<dbReference type="RefSeq" id="WP_095033925.1">
    <property type="nucleotide sequence ID" value="NZ_CAWNYN010000001.1"/>
</dbReference>
<dbReference type="AlphaFoldDB" id="A0AAC9VIS3"/>
<name>A0AAC9VIS3_9ENTR</name>
<evidence type="ECO:0000313" key="2">
    <source>
        <dbReference type="Proteomes" id="UP000792865"/>
    </source>
</evidence>
<dbReference type="InterPro" id="IPR007460">
    <property type="entry name" value="BrnT_toxin"/>
</dbReference>
<dbReference type="Proteomes" id="UP000792865">
    <property type="component" value="Chromosome"/>
</dbReference>
<sequence length="100" mass="11868">MKIKFEWDPVKAERNIRKHKVSFELATRVFIDPFALMGQDRIEHGEHRWQTIGSVEGHFLVLIAHTVYDDDDGFNVIRLISARKTTKKERNRYEQKNNSL</sequence>
<dbReference type="EMBL" id="CP022932">
    <property type="protein sequence ID" value="ASV33066.1"/>
    <property type="molecule type" value="Genomic_DNA"/>
</dbReference>
<dbReference type="Pfam" id="PF04365">
    <property type="entry name" value="BrnT_toxin"/>
    <property type="match status" value="1"/>
</dbReference>
<evidence type="ECO:0008006" key="3">
    <source>
        <dbReference type="Google" id="ProtNLM"/>
    </source>
</evidence>
<reference evidence="1" key="1">
    <citation type="submission" date="2017-08" db="EMBL/GenBank/DDBJ databases">
        <title>Genome sequence of Candidatus Hamiltonella defensa from Acyrthosiphon pisum strain MI47.</title>
        <authorList>
            <person name="Patel V.A."/>
            <person name="Chevignon G."/>
            <person name="Russell J.A."/>
            <person name="Oliver K.M."/>
        </authorList>
    </citation>
    <scope>NUCLEOTIDE SEQUENCE</scope>
    <source>
        <strain evidence="1">MI47</strain>
    </source>
</reference>
<accession>A0AAC9VIS3</accession>
<dbReference type="Gene3D" id="3.10.450.530">
    <property type="entry name" value="Ribonuclease toxin, BrnT, of type II toxin-antitoxin system"/>
    <property type="match status" value="1"/>
</dbReference>